<keyword evidence="1" id="KW-0175">Coiled coil</keyword>
<accession>A0A8S1T445</accession>
<feature type="coiled-coil region" evidence="1">
    <location>
        <begin position="126"/>
        <end position="160"/>
    </location>
</feature>
<name>A0A8S1T445_PAROT</name>
<dbReference type="OMA" id="SFQHIND"/>
<evidence type="ECO:0000313" key="3">
    <source>
        <dbReference type="Proteomes" id="UP000683925"/>
    </source>
</evidence>
<organism evidence="2 3">
    <name type="scientific">Paramecium octaurelia</name>
    <dbReference type="NCBI Taxonomy" id="43137"/>
    <lineage>
        <taxon>Eukaryota</taxon>
        <taxon>Sar</taxon>
        <taxon>Alveolata</taxon>
        <taxon>Ciliophora</taxon>
        <taxon>Intramacronucleata</taxon>
        <taxon>Oligohymenophorea</taxon>
        <taxon>Peniculida</taxon>
        <taxon>Parameciidae</taxon>
        <taxon>Paramecium</taxon>
    </lineage>
</organism>
<evidence type="ECO:0000256" key="1">
    <source>
        <dbReference type="SAM" id="Coils"/>
    </source>
</evidence>
<keyword evidence="3" id="KW-1185">Reference proteome</keyword>
<comment type="caution">
    <text evidence="2">The sequence shown here is derived from an EMBL/GenBank/DDBJ whole genome shotgun (WGS) entry which is preliminary data.</text>
</comment>
<dbReference type="AlphaFoldDB" id="A0A8S1T445"/>
<reference evidence="2" key="1">
    <citation type="submission" date="2021-01" db="EMBL/GenBank/DDBJ databases">
        <authorList>
            <consortium name="Genoscope - CEA"/>
            <person name="William W."/>
        </authorList>
    </citation>
    <scope>NUCLEOTIDE SEQUENCE</scope>
</reference>
<gene>
    <name evidence="2" type="ORF">POCTA_138.1.T0190249</name>
</gene>
<dbReference type="Proteomes" id="UP000683925">
    <property type="component" value="Unassembled WGS sequence"/>
</dbReference>
<proteinExistence type="predicted"/>
<protein>
    <submittedName>
        <fullName evidence="2">Uncharacterized protein</fullName>
    </submittedName>
</protein>
<dbReference type="OrthoDB" id="294928at2759"/>
<evidence type="ECO:0000313" key="2">
    <source>
        <dbReference type="EMBL" id="CAD8147073.1"/>
    </source>
</evidence>
<sequence>MYELNVHKCAKFRTFENKADTRRALVFLKLLDNSCPREEALKFCKKRICRFDTTKKLEGPPKFRLIRNATTSRGWIFPEEIKYDLGKNYERPKTEEDKAFQKFFQSNKLKIVQEQQHQVEVVNQFMKEIDGQLNMKYNNLKELKNKVQDVRIKQEQYRNTPVNYLKFKGQRFIQLYEVFKKHYDNDLLGFEKQFPVTVQEKTKRNEDFFVRANKKLETDNLQKKFIKLQNEGEIIAKLTQSEGNKDQGISIKSFQHINDVKNLAMEFNKTQYVFDDDKIKKKKRNSLHLLRLNNKYRKNNNPKDIKIGDFEEKLETIVTNRIDSITRSGNATNVNYDQINSLKQKTETTRNKEFNKIKSHFTPRSIKFNQRAYTTQQSTRKLELRSNRSYKQLQKQG</sequence>
<dbReference type="EMBL" id="CAJJDP010000019">
    <property type="protein sequence ID" value="CAD8147073.1"/>
    <property type="molecule type" value="Genomic_DNA"/>
</dbReference>